<dbReference type="InParanoid" id="A0A165EZA0"/>
<dbReference type="PROSITE" id="PS50089">
    <property type="entry name" value="ZF_RING_2"/>
    <property type="match status" value="1"/>
</dbReference>
<dbReference type="GO" id="GO:0033768">
    <property type="term" value="C:SUMO-targeted ubiquitin ligase complex"/>
    <property type="evidence" value="ECO:0007669"/>
    <property type="project" value="TreeGrafter"/>
</dbReference>
<dbReference type="InterPro" id="IPR017907">
    <property type="entry name" value="Znf_RING_CS"/>
</dbReference>
<protein>
    <recommendedName>
        <fullName evidence="10">RING-type domain-containing protein</fullName>
    </recommendedName>
</protein>
<keyword evidence="1" id="KW-0479">Metal-binding</keyword>
<feature type="region of interest" description="Disordered" evidence="5">
    <location>
        <begin position="85"/>
        <end position="128"/>
    </location>
</feature>
<sequence length="254" mass="29252">MSDVLFIEAVYCSLCDRYFPSDEARAEHVQHSNNHPQCVACNRRFANKNSLRNHLVLSRRHHYCSSCDREFQTAAGLRVHIEYSSVHRDDSDDEEDEEPGEPEGWEDRYGPLYFPDENRRAEDDFDLPYDDEVPYEDEYWDEDDVAEIEDEIEPQQHYNPPVMRRDPDNLSTDTIRDIPVGTTASSTADEFQPEGVLFNCPLCLEAPNETSATRCGHVFCTSCIRQALDIKPSCPVCRKGAVHLQLRKIYLSAN</sequence>
<dbReference type="Pfam" id="PF13923">
    <property type="entry name" value="zf-C3HC4_2"/>
    <property type="match status" value="1"/>
</dbReference>
<dbReference type="Gene3D" id="3.30.40.10">
    <property type="entry name" value="Zinc/RING finger domain, C3HC4 (zinc finger)"/>
    <property type="match status" value="1"/>
</dbReference>
<evidence type="ECO:0000256" key="4">
    <source>
        <dbReference type="PROSITE-ProRule" id="PRU00042"/>
    </source>
</evidence>
<evidence type="ECO:0000259" key="6">
    <source>
        <dbReference type="PROSITE" id="PS50089"/>
    </source>
</evidence>
<name>A0A165EZA0_9APHY</name>
<dbReference type="InterPro" id="IPR013087">
    <property type="entry name" value="Znf_C2H2_type"/>
</dbReference>
<dbReference type="InterPro" id="IPR001841">
    <property type="entry name" value="Znf_RING"/>
</dbReference>
<dbReference type="PROSITE" id="PS50157">
    <property type="entry name" value="ZINC_FINGER_C2H2_2"/>
    <property type="match status" value="1"/>
</dbReference>
<dbReference type="SMART" id="SM00355">
    <property type="entry name" value="ZnF_C2H2"/>
    <property type="match status" value="3"/>
</dbReference>
<dbReference type="InterPro" id="IPR049627">
    <property type="entry name" value="SLX8"/>
</dbReference>
<proteinExistence type="predicted"/>
<dbReference type="SMART" id="SM00184">
    <property type="entry name" value="RING"/>
    <property type="match status" value="1"/>
</dbReference>
<evidence type="ECO:0000313" key="8">
    <source>
        <dbReference type="EMBL" id="KZT08029.1"/>
    </source>
</evidence>
<dbReference type="EMBL" id="KV427617">
    <property type="protein sequence ID" value="KZT08029.1"/>
    <property type="molecule type" value="Genomic_DNA"/>
</dbReference>
<keyword evidence="2 4" id="KW-0863">Zinc-finger</keyword>
<gene>
    <name evidence="8" type="ORF">LAESUDRAFT_736205</name>
</gene>
<evidence type="ECO:0008006" key="10">
    <source>
        <dbReference type="Google" id="ProtNLM"/>
    </source>
</evidence>
<dbReference type="GO" id="GO:0140082">
    <property type="term" value="F:SUMO-ubiquitin ligase activity"/>
    <property type="evidence" value="ECO:0007669"/>
    <property type="project" value="TreeGrafter"/>
</dbReference>
<dbReference type="Pfam" id="PF12874">
    <property type="entry name" value="zf-met"/>
    <property type="match status" value="2"/>
</dbReference>
<dbReference type="STRING" id="1314785.A0A165EZA0"/>
<dbReference type="SUPFAM" id="SSF57850">
    <property type="entry name" value="RING/U-box"/>
    <property type="match status" value="1"/>
</dbReference>
<dbReference type="PANTHER" id="PTHR47094">
    <property type="entry name" value="ELFLESS, ISOFORM B"/>
    <property type="match status" value="1"/>
</dbReference>
<dbReference type="PANTHER" id="PTHR47094:SF1">
    <property type="entry name" value="RING-TYPE E3 UBIQUITIN TRANSFERASE"/>
    <property type="match status" value="1"/>
</dbReference>
<organism evidence="8 9">
    <name type="scientific">Laetiporus sulphureus 93-53</name>
    <dbReference type="NCBI Taxonomy" id="1314785"/>
    <lineage>
        <taxon>Eukaryota</taxon>
        <taxon>Fungi</taxon>
        <taxon>Dikarya</taxon>
        <taxon>Basidiomycota</taxon>
        <taxon>Agaricomycotina</taxon>
        <taxon>Agaricomycetes</taxon>
        <taxon>Polyporales</taxon>
        <taxon>Laetiporus</taxon>
    </lineage>
</organism>
<evidence type="ECO:0000259" key="7">
    <source>
        <dbReference type="PROSITE" id="PS50157"/>
    </source>
</evidence>
<dbReference type="Proteomes" id="UP000076871">
    <property type="component" value="Unassembled WGS sequence"/>
</dbReference>
<evidence type="ECO:0000256" key="3">
    <source>
        <dbReference type="ARBA" id="ARBA00022833"/>
    </source>
</evidence>
<accession>A0A165EZA0</accession>
<dbReference type="RefSeq" id="XP_040765769.1">
    <property type="nucleotide sequence ID" value="XM_040910672.1"/>
</dbReference>
<evidence type="ECO:0000256" key="5">
    <source>
        <dbReference type="SAM" id="MobiDB-lite"/>
    </source>
</evidence>
<dbReference type="GO" id="GO:0006511">
    <property type="term" value="P:ubiquitin-dependent protein catabolic process"/>
    <property type="evidence" value="ECO:0007669"/>
    <property type="project" value="TreeGrafter"/>
</dbReference>
<evidence type="ECO:0000256" key="2">
    <source>
        <dbReference type="ARBA" id="ARBA00022771"/>
    </source>
</evidence>
<dbReference type="GO" id="GO:0061630">
    <property type="term" value="F:ubiquitin protein ligase activity"/>
    <property type="evidence" value="ECO:0007669"/>
    <property type="project" value="InterPro"/>
</dbReference>
<keyword evidence="3" id="KW-0862">Zinc</keyword>
<dbReference type="GO" id="GO:0008270">
    <property type="term" value="F:zinc ion binding"/>
    <property type="evidence" value="ECO:0007669"/>
    <property type="project" value="UniProtKB-KW"/>
</dbReference>
<dbReference type="Gene3D" id="3.30.160.60">
    <property type="entry name" value="Classic Zinc Finger"/>
    <property type="match status" value="1"/>
</dbReference>
<dbReference type="OrthoDB" id="6270329at2759"/>
<evidence type="ECO:0000313" key="9">
    <source>
        <dbReference type="Proteomes" id="UP000076871"/>
    </source>
</evidence>
<keyword evidence="9" id="KW-1185">Reference proteome</keyword>
<dbReference type="GeneID" id="63827701"/>
<dbReference type="InterPro" id="IPR013083">
    <property type="entry name" value="Znf_RING/FYVE/PHD"/>
</dbReference>
<dbReference type="PROSITE" id="PS00518">
    <property type="entry name" value="ZF_RING_1"/>
    <property type="match status" value="1"/>
</dbReference>
<feature type="domain" description="C2H2-type" evidence="7">
    <location>
        <begin position="62"/>
        <end position="92"/>
    </location>
</feature>
<dbReference type="AlphaFoldDB" id="A0A165EZA0"/>
<reference evidence="8 9" key="1">
    <citation type="journal article" date="2016" name="Mol. Biol. Evol.">
        <title>Comparative Genomics of Early-Diverging Mushroom-Forming Fungi Provides Insights into the Origins of Lignocellulose Decay Capabilities.</title>
        <authorList>
            <person name="Nagy L.G."/>
            <person name="Riley R."/>
            <person name="Tritt A."/>
            <person name="Adam C."/>
            <person name="Daum C."/>
            <person name="Floudas D."/>
            <person name="Sun H."/>
            <person name="Yadav J.S."/>
            <person name="Pangilinan J."/>
            <person name="Larsson K.H."/>
            <person name="Matsuura K."/>
            <person name="Barry K."/>
            <person name="Labutti K."/>
            <person name="Kuo R."/>
            <person name="Ohm R.A."/>
            <person name="Bhattacharya S.S."/>
            <person name="Shirouzu T."/>
            <person name="Yoshinaga Y."/>
            <person name="Martin F.M."/>
            <person name="Grigoriev I.V."/>
            <person name="Hibbett D.S."/>
        </authorList>
    </citation>
    <scope>NUCLEOTIDE SEQUENCE [LARGE SCALE GENOMIC DNA]</scope>
    <source>
        <strain evidence="8 9">93-53</strain>
    </source>
</reference>
<evidence type="ECO:0000256" key="1">
    <source>
        <dbReference type="ARBA" id="ARBA00022723"/>
    </source>
</evidence>
<feature type="compositionally biased region" description="Acidic residues" evidence="5">
    <location>
        <begin position="91"/>
        <end position="104"/>
    </location>
</feature>
<dbReference type="GO" id="GO:0032183">
    <property type="term" value="F:SUMO binding"/>
    <property type="evidence" value="ECO:0007669"/>
    <property type="project" value="TreeGrafter"/>
</dbReference>
<feature type="domain" description="RING-type" evidence="6">
    <location>
        <begin position="200"/>
        <end position="238"/>
    </location>
</feature>